<feature type="signal peptide" evidence="1">
    <location>
        <begin position="1"/>
        <end position="27"/>
    </location>
</feature>
<organism evidence="2 3">
    <name type="scientific">Actinacidiphila paucisporea</name>
    <dbReference type="NCBI Taxonomy" id="310782"/>
    <lineage>
        <taxon>Bacteria</taxon>
        <taxon>Bacillati</taxon>
        <taxon>Actinomycetota</taxon>
        <taxon>Actinomycetes</taxon>
        <taxon>Kitasatosporales</taxon>
        <taxon>Streptomycetaceae</taxon>
        <taxon>Actinacidiphila</taxon>
    </lineage>
</organism>
<reference evidence="2 3" key="1">
    <citation type="submission" date="2016-11" db="EMBL/GenBank/DDBJ databases">
        <authorList>
            <person name="Jaros S."/>
            <person name="Januszkiewicz K."/>
            <person name="Wedrychowicz H."/>
        </authorList>
    </citation>
    <scope>NUCLEOTIDE SEQUENCE [LARGE SCALE GENOMIC DNA]</scope>
    <source>
        <strain evidence="2 3">CGMCC 4.2025</strain>
    </source>
</reference>
<dbReference type="Proteomes" id="UP000184111">
    <property type="component" value="Unassembled WGS sequence"/>
</dbReference>
<keyword evidence="1" id="KW-0732">Signal</keyword>
<dbReference type="RefSeq" id="WP_073496770.1">
    <property type="nucleotide sequence ID" value="NZ_FRBI01000005.1"/>
</dbReference>
<accession>A0A1M7CSL1</accession>
<evidence type="ECO:0000313" key="3">
    <source>
        <dbReference type="Proteomes" id="UP000184111"/>
    </source>
</evidence>
<name>A0A1M7CSL1_9ACTN</name>
<evidence type="ECO:0008006" key="4">
    <source>
        <dbReference type="Google" id="ProtNLM"/>
    </source>
</evidence>
<feature type="chain" id="PRO_5012590590" description="Secreted protein" evidence="1">
    <location>
        <begin position="28"/>
        <end position="90"/>
    </location>
</feature>
<dbReference type="EMBL" id="FRBI01000005">
    <property type="protein sequence ID" value="SHL69839.1"/>
    <property type="molecule type" value="Genomic_DNA"/>
</dbReference>
<dbReference type="AlphaFoldDB" id="A0A1M7CSL1"/>
<keyword evidence="3" id="KW-1185">Reference proteome</keyword>
<sequence length="90" mass="8888">MNKFYRAAAVAAMLGSIGFIGMGTASASDGGRDIAVSQSAKCVSHDLNLDVLGEVGVLNGVLGNALNGEGNPGAQATQLGSNQGCTNSAF</sequence>
<gene>
    <name evidence="2" type="ORF">SAMN05216499_105327</name>
</gene>
<evidence type="ECO:0000256" key="1">
    <source>
        <dbReference type="SAM" id="SignalP"/>
    </source>
</evidence>
<protein>
    <recommendedName>
        <fullName evidence="4">Secreted protein</fullName>
    </recommendedName>
</protein>
<proteinExistence type="predicted"/>
<evidence type="ECO:0000313" key="2">
    <source>
        <dbReference type="EMBL" id="SHL69839.1"/>
    </source>
</evidence>
<dbReference type="OrthoDB" id="4330175at2"/>